<dbReference type="Pfam" id="PF08362">
    <property type="entry name" value="TetR_C_3"/>
    <property type="match status" value="1"/>
</dbReference>
<protein>
    <submittedName>
        <fullName evidence="4">HTH-type transcriptional regulator RutR</fullName>
    </submittedName>
</protein>
<dbReference type="PANTHER" id="PTHR30055">
    <property type="entry name" value="HTH-TYPE TRANSCRIPTIONAL REGULATOR RUTR"/>
    <property type="match status" value="1"/>
</dbReference>
<dbReference type="SUPFAM" id="SSF48498">
    <property type="entry name" value="Tetracyclin repressor-like, C-terminal domain"/>
    <property type="match status" value="1"/>
</dbReference>
<dbReference type="GO" id="GO:0045892">
    <property type="term" value="P:negative regulation of DNA-templated transcription"/>
    <property type="evidence" value="ECO:0007669"/>
    <property type="project" value="InterPro"/>
</dbReference>
<dbReference type="AlphaFoldDB" id="A0A1B2F7G0"/>
<feature type="DNA-binding region" description="H-T-H motif" evidence="2">
    <location>
        <begin position="29"/>
        <end position="48"/>
    </location>
</feature>
<reference evidence="4" key="1">
    <citation type="submission" date="2016-07" db="EMBL/GenBank/DDBJ databases">
        <title>New class B carbapenemase carried by novel plasmid in Pseudomonas putida enviromental strain in eastern Amazonia.</title>
        <authorList>
            <person name="Souza C.O."/>
            <person name="Lima K.V."/>
            <person name="Brasiliense D.M."/>
            <person name="Perez-Chaparro P.J."/>
            <person name="Mamizuka E.M."/>
            <person name="Lima M.O."/>
            <person name="Lima L.N."/>
            <person name="McCulloch J.A."/>
        </authorList>
    </citation>
    <scope>NUCLEOTIDE SEQUENCE [LARGE SCALE GENOMIC DNA]</scope>
    <source>
        <strain evidence="4">IEC33019</strain>
    </source>
</reference>
<proteinExistence type="predicted"/>
<organism evidence="4">
    <name type="scientific">Pseudomonas putida</name>
    <name type="common">Arthrobacter siderocapsulatus</name>
    <dbReference type="NCBI Taxonomy" id="303"/>
    <lineage>
        <taxon>Bacteria</taxon>
        <taxon>Pseudomonadati</taxon>
        <taxon>Pseudomonadota</taxon>
        <taxon>Gammaproteobacteria</taxon>
        <taxon>Pseudomonadales</taxon>
        <taxon>Pseudomonadaceae</taxon>
        <taxon>Pseudomonas</taxon>
    </lineage>
</organism>
<dbReference type="EMBL" id="CP016634">
    <property type="protein sequence ID" value="ANY88229.1"/>
    <property type="molecule type" value="Genomic_DNA"/>
</dbReference>
<evidence type="ECO:0000259" key="3">
    <source>
        <dbReference type="PROSITE" id="PS50977"/>
    </source>
</evidence>
<dbReference type="SUPFAM" id="SSF46689">
    <property type="entry name" value="Homeodomain-like"/>
    <property type="match status" value="1"/>
</dbReference>
<dbReference type="InterPro" id="IPR050109">
    <property type="entry name" value="HTH-type_TetR-like_transc_reg"/>
</dbReference>
<dbReference type="GO" id="GO:0000976">
    <property type="term" value="F:transcription cis-regulatory region binding"/>
    <property type="evidence" value="ECO:0007669"/>
    <property type="project" value="TreeGrafter"/>
</dbReference>
<dbReference type="Gene3D" id="1.10.10.60">
    <property type="entry name" value="Homeodomain-like"/>
    <property type="match status" value="1"/>
</dbReference>
<dbReference type="Gene3D" id="1.10.357.10">
    <property type="entry name" value="Tetracycline Repressor, domain 2"/>
    <property type="match status" value="1"/>
</dbReference>
<dbReference type="PRINTS" id="PR00455">
    <property type="entry name" value="HTHTETR"/>
</dbReference>
<sequence>MSNIRERNRRLIVEAAAVEFASKGFEASKVEDIAARAGLPKANLYYYFENKRDLYACVLDSVMEPVLRAARSLDPQALPEQALQRYIRVKMRVVRQYPHACKALVREMLHGAHHVSGRRAETLRDTARQNLHCLTAWMDKGLITRTAPEHLLLFLWSMPMAHILVADQPGLTQPRGSSQSTVMRIVLRGLRPEVVASAT</sequence>
<dbReference type="RefSeq" id="WP_099593644.1">
    <property type="nucleotide sequence ID" value="NZ_CP016634.1"/>
</dbReference>
<dbReference type="PROSITE" id="PS50977">
    <property type="entry name" value="HTH_TETR_2"/>
    <property type="match status" value="1"/>
</dbReference>
<evidence type="ECO:0000313" key="4">
    <source>
        <dbReference type="EMBL" id="ANY88229.1"/>
    </source>
</evidence>
<accession>A0A1B2F7G0</accession>
<name>A0A1B2F7G0_PSEPU</name>
<dbReference type="InterPro" id="IPR001647">
    <property type="entry name" value="HTH_TetR"/>
</dbReference>
<keyword evidence="1 2" id="KW-0238">DNA-binding</keyword>
<gene>
    <name evidence="4" type="primary">rutR_2</name>
    <name evidence="4" type="ORF">IEC33019_2685</name>
</gene>
<dbReference type="GO" id="GO:0003700">
    <property type="term" value="F:DNA-binding transcription factor activity"/>
    <property type="evidence" value="ECO:0007669"/>
    <property type="project" value="TreeGrafter"/>
</dbReference>
<dbReference type="PANTHER" id="PTHR30055:SF196">
    <property type="entry name" value="HTH-TYPE TRANSCRIPTIONAL REGULATOR RUTR"/>
    <property type="match status" value="1"/>
</dbReference>
<feature type="domain" description="HTH tetR-type" evidence="3">
    <location>
        <begin position="6"/>
        <end position="66"/>
    </location>
</feature>
<dbReference type="InterPro" id="IPR013573">
    <property type="entry name" value="Tscrpt_reg_YcdC_C"/>
</dbReference>
<evidence type="ECO:0000256" key="1">
    <source>
        <dbReference type="ARBA" id="ARBA00023125"/>
    </source>
</evidence>
<dbReference type="Pfam" id="PF00440">
    <property type="entry name" value="TetR_N"/>
    <property type="match status" value="1"/>
</dbReference>
<evidence type="ECO:0000256" key="2">
    <source>
        <dbReference type="PROSITE-ProRule" id="PRU00335"/>
    </source>
</evidence>
<dbReference type="InterPro" id="IPR009057">
    <property type="entry name" value="Homeodomain-like_sf"/>
</dbReference>
<dbReference type="InterPro" id="IPR036271">
    <property type="entry name" value="Tet_transcr_reg_TetR-rel_C_sf"/>
</dbReference>